<dbReference type="AlphaFoldDB" id="A0A1G9KZS2"/>
<dbReference type="EMBL" id="FNGP01000003">
    <property type="protein sequence ID" value="SDL55360.1"/>
    <property type="molecule type" value="Genomic_DNA"/>
</dbReference>
<proteinExistence type="predicted"/>
<dbReference type="Proteomes" id="UP000199475">
    <property type="component" value="Unassembled WGS sequence"/>
</dbReference>
<dbReference type="RefSeq" id="WP_093251423.1">
    <property type="nucleotide sequence ID" value="NZ_FNGP01000003.1"/>
</dbReference>
<evidence type="ECO:0008006" key="3">
    <source>
        <dbReference type="Google" id="ProtNLM"/>
    </source>
</evidence>
<gene>
    <name evidence="1" type="ORF">SAMN04488242_1921</name>
</gene>
<accession>A0A1G9KZS2</accession>
<evidence type="ECO:0000313" key="1">
    <source>
        <dbReference type="EMBL" id="SDL55360.1"/>
    </source>
</evidence>
<organism evidence="1 2">
    <name type="scientific">Tessaracoccus oleiagri</name>
    <dbReference type="NCBI Taxonomy" id="686624"/>
    <lineage>
        <taxon>Bacteria</taxon>
        <taxon>Bacillati</taxon>
        <taxon>Actinomycetota</taxon>
        <taxon>Actinomycetes</taxon>
        <taxon>Propionibacteriales</taxon>
        <taxon>Propionibacteriaceae</taxon>
        <taxon>Tessaracoccus</taxon>
    </lineage>
</organism>
<keyword evidence="2" id="KW-1185">Reference proteome</keyword>
<evidence type="ECO:0000313" key="2">
    <source>
        <dbReference type="Proteomes" id="UP000199475"/>
    </source>
</evidence>
<protein>
    <recommendedName>
        <fullName evidence="3">DUF3137 domain-containing protein</fullName>
    </recommendedName>
</protein>
<name>A0A1G9KZS2_9ACTN</name>
<dbReference type="OrthoDB" id="190895at2"/>
<dbReference type="STRING" id="686624.SAMN04488242_1921"/>
<reference evidence="2" key="1">
    <citation type="submission" date="2016-10" db="EMBL/GenBank/DDBJ databases">
        <authorList>
            <person name="Varghese N."/>
            <person name="Submissions S."/>
        </authorList>
    </citation>
    <scope>NUCLEOTIDE SEQUENCE [LARGE SCALE GENOMIC DNA]</scope>
    <source>
        <strain evidence="2">CGMCC 1.9159</strain>
    </source>
</reference>
<sequence length="408" mass="45502">MSDVTLIAIVVGALALAGLAVWGVLRWRYVQSLKAHGWQFETSPSIQHVVGLNHPPFGSGFRRRVDDMVHGTSTSGWAFKALEYDHDGWRSDHYVVILPLPRPLPHLHARAHGRPGRVPALPGASTRTVGNCTVHAEDARFADALAPVLAELVPELGHEVTIDHARLVVLDVPAKADALYAAVETGARLAEAVSRAADGFAAPDAPGHLSFTHRPDWVYIPRDDSWLARVPYTRGGHSHEAWDIVHGERDGIGFVRLEHRWKTTHRDKDGRTHTRNHTEYLCPFHVTFPFGALDLGSNPLGIANDRSGLQFESSQFNEAYKVTAADKKFAYDVLHPRMMHWLLERGAPRVHIRTNGHVRIPEGGRWGVAELEAADDFLREFFARVPDFVWQNLGVWPRPVPEAEVRTP</sequence>